<sequence length="77" mass="8225">MTSRTDQALEVTGGVDTHGETHHAAVIDHLGRHLADREFPATGAGYRRLPAWLRPFGSSPRPTAGTGRCWPTPPPGA</sequence>
<protein>
    <recommendedName>
        <fullName evidence="4">Transposase</fullName>
    </recommendedName>
</protein>
<dbReference type="Proteomes" id="UP001589703">
    <property type="component" value="Unassembled WGS sequence"/>
</dbReference>
<keyword evidence="3" id="KW-1185">Reference proteome</keyword>
<comment type="caution">
    <text evidence="2">The sequence shown here is derived from an EMBL/GenBank/DDBJ whole genome shotgun (WGS) entry which is preliminary data.</text>
</comment>
<reference evidence="2 3" key="1">
    <citation type="submission" date="2024-09" db="EMBL/GenBank/DDBJ databases">
        <authorList>
            <person name="Sun Q."/>
            <person name="Mori K."/>
        </authorList>
    </citation>
    <scope>NUCLEOTIDE SEQUENCE [LARGE SCALE GENOMIC DNA]</scope>
    <source>
        <strain evidence="2 3">JCM 10918</strain>
    </source>
</reference>
<name>A0ABV5VBB0_9ACTN</name>
<accession>A0ABV5VBB0</accession>
<evidence type="ECO:0008006" key="4">
    <source>
        <dbReference type="Google" id="ProtNLM"/>
    </source>
</evidence>
<evidence type="ECO:0000313" key="2">
    <source>
        <dbReference type="EMBL" id="MFB9735111.1"/>
    </source>
</evidence>
<gene>
    <name evidence="2" type="ORF">ACFFRO_08195</name>
</gene>
<dbReference type="RefSeq" id="WP_308404537.1">
    <property type="nucleotide sequence ID" value="NZ_JBHMAR010000006.1"/>
</dbReference>
<evidence type="ECO:0000256" key="1">
    <source>
        <dbReference type="SAM" id="MobiDB-lite"/>
    </source>
</evidence>
<organism evidence="2 3">
    <name type="scientific">Streptomyces thermocoprophilus</name>
    <dbReference type="NCBI Taxonomy" id="78356"/>
    <lineage>
        <taxon>Bacteria</taxon>
        <taxon>Bacillati</taxon>
        <taxon>Actinomycetota</taxon>
        <taxon>Actinomycetes</taxon>
        <taxon>Kitasatosporales</taxon>
        <taxon>Streptomycetaceae</taxon>
        <taxon>Streptomyces</taxon>
    </lineage>
</organism>
<dbReference type="EMBL" id="JBHMAR010000006">
    <property type="protein sequence ID" value="MFB9735111.1"/>
    <property type="molecule type" value="Genomic_DNA"/>
</dbReference>
<proteinExistence type="predicted"/>
<feature type="region of interest" description="Disordered" evidence="1">
    <location>
        <begin position="53"/>
        <end position="77"/>
    </location>
</feature>
<evidence type="ECO:0000313" key="3">
    <source>
        <dbReference type="Proteomes" id="UP001589703"/>
    </source>
</evidence>